<keyword evidence="6" id="KW-1185">Reference proteome</keyword>
<name>A0A8J7WFB5_9RHOB</name>
<organism evidence="5 6">
    <name type="scientific">Thetidibacter halocola</name>
    <dbReference type="NCBI Taxonomy" id="2827239"/>
    <lineage>
        <taxon>Bacteria</taxon>
        <taxon>Pseudomonadati</taxon>
        <taxon>Pseudomonadota</taxon>
        <taxon>Alphaproteobacteria</taxon>
        <taxon>Rhodobacterales</taxon>
        <taxon>Roseobacteraceae</taxon>
        <taxon>Thetidibacter</taxon>
    </lineage>
</organism>
<evidence type="ECO:0000256" key="1">
    <source>
        <dbReference type="ARBA" id="ARBA00022630"/>
    </source>
</evidence>
<evidence type="ECO:0000259" key="4">
    <source>
        <dbReference type="PROSITE" id="PS51387"/>
    </source>
</evidence>
<dbReference type="SUPFAM" id="SSF55447">
    <property type="entry name" value="CO dehydrogenase flavoprotein C-terminal domain-like"/>
    <property type="match status" value="1"/>
</dbReference>
<evidence type="ECO:0000313" key="5">
    <source>
        <dbReference type="EMBL" id="MBS0124331.1"/>
    </source>
</evidence>
<dbReference type="Proteomes" id="UP000681356">
    <property type="component" value="Unassembled WGS sequence"/>
</dbReference>
<evidence type="ECO:0000313" key="6">
    <source>
        <dbReference type="Proteomes" id="UP000681356"/>
    </source>
</evidence>
<gene>
    <name evidence="5" type="ORF">KB874_09295</name>
</gene>
<keyword evidence="3" id="KW-0560">Oxidoreductase</keyword>
<keyword evidence="2" id="KW-0274">FAD</keyword>
<dbReference type="PROSITE" id="PS51387">
    <property type="entry name" value="FAD_PCMH"/>
    <property type="match status" value="1"/>
</dbReference>
<dbReference type="PANTHER" id="PTHR42659">
    <property type="entry name" value="XANTHINE DEHYDROGENASE SUBUNIT C-RELATED"/>
    <property type="match status" value="1"/>
</dbReference>
<dbReference type="InterPro" id="IPR005107">
    <property type="entry name" value="CO_DH_flav_C"/>
</dbReference>
<dbReference type="Gene3D" id="3.30.390.50">
    <property type="entry name" value="CO dehydrogenase flavoprotein, C-terminal domain"/>
    <property type="match status" value="1"/>
</dbReference>
<evidence type="ECO:0000256" key="3">
    <source>
        <dbReference type="ARBA" id="ARBA00023002"/>
    </source>
</evidence>
<proteinExistence type="predicted"/>
<dbReference type="InterPro" id="IPR002346">
    <property type="entry name" value="Mopterin_DH_FAD-bd"/>
</dbReference>
<feature type="domain" description="FAD-binding PCMH-type" evidence="4">
    <location>
        <begin position="1"/>
        <end position="170"/>
    </location>
</feature>
<sequence length="270" mass="28380">MYAFDYHRARSLEEALKLFATLDEATFLAGGHTLLPTMKNRLAAPENLIDISALPELSGIGMQGGVLRIGAAMTHHAVAASSLVAETIPALAALAGSIGDVQVRHVGTMGGSVANNDPAADYPAAVLSLGAEIETDRRRIPADDFFQGLYATALEEGELIVAIRFPVPETAGYGKYRNPASRYALAASFVSIRDGAVRVAVTGAGKNGVFRWEAAEQALMGHCSASRIADLRPESDALLSDMHADAAFRANLVNVVTRRAAEHLGGASIV</sequence>
<evidence type="ECO:0000256" key="2">
    <source>
        <dbReference type="ARBA" id="ARBA00022827"/>
    </source>
</evidence>
<dbReference type="SUPFAM" id="SSF56176">
    <property type="entry name" value="FAD-binding/transporter-associated domain-like"/>
    <property type="match status" value="1"/>
</dbReference>
<comment type="caution">
    <text evidence="5">The sequence shown here is derived from an EMBL/GenBank/DDBJ whole genome shotgun (WGS) entry which is preliminary data.</text>
</comment>
<dbReference type="InterPro" id="IPR016169">
    <property type="entry name" value="FAD-bd_PCMH_sub2"/>
</dbReference>
<dbReference type="AlphaFoldDB" id="A0A8J7WFB5"/>
<accession>A0A8J7WFB5</accession>
<dbReference type="Gene3D" id="3.30.465.10">
    <property type="match status" value="1"/>
</dbReference>
<dbReference type="InterPro" id="IPR051312">
    <property type="entry name" value="Diverse_Substr_Oxidored"/>
</dbReference>
<dbReference type="InterPro" id="IPR036683">
    <property type="entry name" value="CO_DH_flav_C_dom_sf"/>
</dbReference>
<dbReference type="Gene3D" id="3.30.43.10">
    <property type="entry name" value="Uridine Diphospho-n-acetylenolpyruvylglucosamine Reductase, domain 2"/>
    <property type="match status" value="1"/>
</dbReference>
<dbReference type="PANTHER" id="PTHR42659:SF2">
    <property type="entry name" value="XANTHINE DEHYDROGENASE SUBUNIT C-RELATED"/>
    <property type="match status" value="1"/>
</dbReference>
<dbReference type="RefSeq" id="WP_212536283.1">
    <property type="nucleotide sequence ID" value="NZ_JAGTUU010000003.1"/>
</dbReference>
<dbReference type="InterPro" id="IPR016167">
    <property type="entry name" value="FAD-bd_PCMH_sub1"/>
</dbReference>
<protein>
    <submittedName>
        <fullName evidence="5">Xanthine dehydrogenase family protein subunit M</fullName>
    </submittedName>
</protein>
<dbReference type="SMART" id="SM01092">
    <property type="entry name" value="CO_deh_flav_C"/>
    <property type="match status" value="1"/>
</dbReference>
<dbReference type="FunFam" id="3.30.465.10:FF:000017">
    <property type="entry name" value="Xanthine dehydrogenase, FAD binding subunit"/>
    <property type="match status" value="1"/>
</dbReference>
<dbReference type="GO" id="GO:0071949">
    <property type="term" value="F:FAD binding"/>
    <property type="evidence" value="ECO:0007669"/>
    <property type="project" value="InterPro"/>
</dbReference>
<dbReference type="Pfam" id="PF00941">
    <property type="entry name" value="FAD_binding_5"/>
    <property type="match status" value="1"/>
</dbReference>
<dbReference type="EMBL" id="JAGTUU010000003">
    <property type="protein sequence ID" value="MBS0124331.1"/>
    <property type="molecule type" value="Genomic_DNA"/>
</dbReference>
<dbReference type="InterPro" id="IPR016166">
    <property type="entry name" value="FAD-bd_PCMH"/>
</dbReference>
<dbReference type="GO" id="GO:0016491">
    <property type="term" value="F:oxidoreductase activity"/>
    <property type="evidence" value="ECO:0007669"/>
    <property type="project" value="UniProtKB-KW"/>
</dbReference>
<reference evidence="5" key="1">
    <citation type="submission" date="2021-04" db="EMBL/GenBank/DDBJ databases">
        <authorList>
            <person name="Yoon J."/>
        </authorList>
    </citation>
    <scope>NUCLEOTIDE SEQUENCE</scope>
    <source>
        <strain evidence="5">KMU-90</strain>
    </source>
</reference>
<keyword evidence="1" id="KW-0285">Flavoprotein</keyword>
<dbReference type="InterPro" id="IPR036318">
    <property type="entry name" value="FAD-bd_PCMH-like_sf"/>
</dbReference>